<sequence length="165" mass="18251">MSKSRKAGSPPSSGEQEAKVQRSRQVLTASLSSQNPSLQSRRILLRDAKTGEMQPSASVGVIETLKSTGFTSAEIFQLVVSKRSLERRQQKNEQLSPAESDRALRLARLHDHAVRVFGSEEKAHRWLRKPCRALDGAVPLELMKSETGAHIVESELHAIDHGMFA</sequence>
<evidence type="ECO:0000313" key="4">
    <source>
        <dbReference type="EMBL" id="MCY0150268.1"/>
    </source>
</evidence>
<dbReference type="EMBL" id="JAOVZR010000001">
    <property type="protein sequence ID" value="MCY0150268.1"/>
    <property type="molecule type" value="Genomic_DNA"/>
</dbReference>
<organism evidence="4 5">
    <name type="scientific">Hoeflea algicola</name>
    <dbReference type="NCBI Taxonomy" id="2983763"/>
    <lineage>
        <taxon>Bacteria</taxon>
        <taxon>Pseudomonadati</taxon>
        <taxon>Pseudomonadota</taxon>
        <taxon>Alphaproteobacteria</taxon>
        <taxon>Hyphomicrobiales</taxon>
        <taxon>Rhizobiaceae</taxon>
        <taxon>Hoeflea</taxon>
    </lineage>
</organism>
<comment type="caution">
    <text evidence="4">The sequence shown here is derived from an EMBL/GenBank/DDBJ whole genome shotgun (WGS) entry which is preliminary data.</text>
</comment>
<keyword evidence="5" id="KW-1185">Reference proteome</keyword>
<dbReference type="InterPro" id="IPR046847">
    <property type="entry name" value="Xre-like_HTH"/>
</dbReference>
<dbReference type="Pfam" id="PF20432">
    <property type="entry name" value="Xre-like-HTH"/>
    <property type="match status" value="1"/>
</dbReference>
<evidence type="ECO:0000256" key="1">
    <source>
        <dbReference type="SAM" id="MobiDB-lite"/>
    </source>
</evidence>
<reference evidence="4" key="1">
    <citation type="submission" date="2022-10" db="EMBL/GenBank/DDBJ databases">
        <title>Hoeflea sp. G2-23, isolated from marine algae.</title>
        <authorList>
            <person name="Kristyanto S."/>
            <person name="Kim J.M."/>
            <person name="Jeon C.O."/>
        </authorList>
    </citation>
    <scope>NUCLEOTIDE SEQUENCE</scope>
    <source>
        <strain evidence="4">G2-23</strain>
    </source>
</reference>
<feature type="domain" description="Antitoxin Xre-like helix-turn-helix" evidence="3">
    <location>
        <begin position="63"/>
        <end position="108"/>
    </location>
</feature>
<dbReference type="NCBIfam" id="TIGR02293">
    <property type="entry name" value="TAS_TIGR02293"/>
    <property type="match status" value="1"/>
</dbReference>
<dbReference type="Pfam" id="PF09722">
    <property type="entry name" value="Xre_MbcA_ParS_C"/>
    <property type="match status" value="1"/>
</dbReference>
<dbReference type="InterPro" id="IPR024467">
    <property type="entry name" value="Xre/MbcA/ParS-like_toxin-bd"/>
</dbReference>
<feature type="domain" description="Antitoxin Xre/MbcA/ParS-like toxin-binding" evidence="2">
    <location>
        <begin position="113"/>
        <end position="162"/>
    </location>
</feature>
<evidence type="ECO:0000259" key="3">
    <source>
        <dbReference type="Pfam" id="PF20432"/>
    </source>
</evidence>
<evidence type="ECO:0000259" key="2">
    <source>
        <dbReference type="Pfam" id="PF09722"/>
    </source>
</evidence>
<feature type="compositionally biased region" description="Polar residues" evidence="1">
    <location>
        <begin position="23"/>
        <end position="40"/>
    </location>
</feature>
<dbReference type="RefSeq" id="WP_267655702.1">
    <property type="nucleotide sequence ID" value="NZ_JAOVZR010000001.1"/>
</dbReference>
<accession>A0ABT3ZEU1</accession>
<gene>
    <name evidence="4" type="ORF">OEG84_21815</name>
</gene>
<feature type="region of interest" description="Disordered" evidence="1">
    <location>
        <begin position="1"/>
        <end position="40"/>
    </location>
</feature>
<protein>
    <submittedName>
        <fullName evidence="4">DUF2384 domain-containing protein</fullName>
    </submittedName>
</protein>
<dbReference type="InterPro" id="IPR011979">
    <property type="entry name" value="Antitox_Xre"/>
</dbReference>
<dbReference type="Proteomes" id="UP001073227">
    <property type="component" value="Unassembled WGS sequence"/>
</dbReference>
<name>A0ABT3ZEU1_9HYPH</name>
<evidence type="ECO:0000313" key="5">
    <source>
        <dbReference type="Proteomes" id="UP001073227"/>
    </source>
</evidence>
<proteinExistence type="predicted"/>